<dbReference type="EMBL" id="CP151762">
    <property type="protein sequence ID" value="WZU65161.1"/>
    <property type="molecule type" value="Genomic_DNA"/>
</dbReference>
<proteinExistence type="predicted"/>
<keyword evidence="1" id="KW-0472">Membrane</keyword>
<evidence type="ECO:0000313" key="3">
    <source>
        <dbReference type="EMBL" id="WZU65161.1"/>
    </source>
</evidence>
<dbReference type="KEGG" id="yag:AABB28_07835"/>
<keyword evidence="2" id="KW-0732">Signal</keyword>
<sequence length="67" mass="6546">MKIKAISAAAFLAIAASSANAGGLLDEVVEAEVVTPVVVERSTPIWIPILALLVVAAVASGDSGGGS</sequence>
<dbReference type="Proteomes" id="UP001451782">
    <property type="component" value="Chromosome"/>
</dbReference>
<keyword evidence="4" id="KW-1185">Reference proteome</keyword>
<evidence type="ECO:0000256" key="2">
    <source>
        <dbReference type="SAM" id="SignalP"/>
    </source>
</evidence>
<name>A0AAN0NGE1_9RHOB</name>
<protein>
    <recommendedName>
        <fullName evidence="5">Ferrochelatase</fullName>
    </recommendedName>
</protein>
<dbReference type="RefSeq" id="WP_342071509.1">
    <property type="nucleotide sequence ID" value="NZ_CP151762.1"/>
</dbReference>
<keyword evidence="1" id="KW-1133">Transmembrane helix</keyword>
<evidence type="ECO:0008006" key="5">
    <source>
        <dbReference type="Google" id="ProtNLM"/>
    </source>
</evidence>
<keyword evidence="1" id="KW-0812">Transmembrane</keyword>
<accession>A0AAN0NGE1</accession>
<feature type="signal peptide" evidence="2">
    <location>
        <begin position="1"/>
        <end position="21"/>
    </location>
</feature>
<dbReference type="AlphaFoldDB" id="A0AAN0NGE1"/>
<evidence type="ECO:0000313" key="4">
    <source>
        <dbReference type="Proteomes" id="UP001451782"/>
    </source>
</evidence>
<feature type="chain" id="PRO_5042852070" description="Ferrochelatase" evidence="2">
    <location>
        <begin position="22"/>
        <end position="67"/>
    </location>
</feature>
<evidence type="ECO:0000256" key="1">
    <source>
        <dbReference type="SAM" id="Phobius"/>
    </source>
</evidence>
<gene>
    <name evidence="3" type="ORF">AABB28_07835</name>
</gene>
<organism evidence="3 4">
    <name type="scientific">Yoonia algicola</name>
    <dbReference type="NCBI Taxonomy" id="3137368"/>
    <lineage>
        <taxon>Bacteria</taxon>
        <taxon>Pseudomonadati</taxon>
        <taxon>Pseudomonadota</taxon>
        <taxon>Alphaproteobacteria</taxon>
        <taxon>Rhodobacterales</taxon>
        <taxon>Paracoccaceae</taxon>
        <taxon>Yoonia</taxon>
    </lineage>
</organism>
<feature type="transmembrane region" description="Helical" evidence="1">
    <location>
        <begin position="45"/>
        <end position="61"/>
    </location>
</feature>
<reference evidence="3 4" key="1">
    <citation type="submission" date="2024-04" db="EMBL/GenBank/DDBJ databases">
        <title>Phylogenomic analyses of a clade within the roseobacter group suggest taxonomic reassignments of species of the genera Aestuariivita, Citreicella, Loktanella, Nautella, Pelagibaca, Ruegeria, Thalassobius, Thiobacimonas and Tropicibacter, and the proposal o.</title>
        <authorList>
            <person name="Jeon C.O."/>
        </authorList>
    </citation>
    <scope>NUCLEOTIDE SEQUENCE [LARGE SCALE GENOMIC DNA]</scope>
    <source>
        <strain evidence="3 4">G8-12</strain>
    </source>
</reference>